<dbReference type="SUPFAM" id="SSF50729">
    <property type="entry name" value="PH domain-like"/>
    <property type="match status" value="1"/>
</dbReference>
<evidence type="ECO:0000259" key="9">
    <source>
        <dbReference type="PROSITE" id="PS50003"/>
    </source>
</evidence>
<feature type="region of interest" description="Disordered" evidence="7">
    <location>
        <begin position="1033"/>
        <end position="1052"/>
    </location>
</feature>
<dbReference type="Gene3D" id="1.20.1270.60">
    <property type="entry name" value="Arfaptin homology (AH) domain/BAR domain"/>
    <property type="match status" value="1"/>
</dbReference>
<keyword evidence="1 5" id="KW-0728">SH3 domain</keyword>
<dbReference type="CDD" id="cd08834">
    <property type="entry name" value="ArfGap_ASAP"/>
    <property type="match status" value="1"/>
</dbReference>
<dbReference type="Pfam" id="PF00018">
    <property type="entry name" value="SH3_1"/>
    <property type="match status" value="1"/>
</dbReference>
<dbReference type="InterPro" id="IPR004148">
    <property type="entry name" value="BAR_dom"/>
</dbReference>
<dbReference type="SMART" id="SM00326">
    <property type="entry name" value="SH3"/>
    <property type="match status" value="1"/>
</dbReference>
<keyword evidence="12" id="KW-1185">Reference proteome</keyword>
<evidence type="ECO:0000256" key="3">
    <source>
        <dbReference type="ARBA" id="ARBA00022833"/>
    </source>
</evidence>
<keyword evidence="6" id="KW-0863">Zinc-finger</keyword>
<dbReference type="PROSITE" id="PS50003">
    <property type="entry name" value="PH_DOMAIN"/>
    <property type="match status" value="1"/>
</dbReference>
<reference evidence="11 12" key="1">
    <citation type="submission" date="2018-10" db="EMBL/GenBank/DDBJ databases">
        <authorList>
            <consortium name="Pathogen Informatics"/>
        </authorList>
    </citation>
    <scope>NUCLEOTIDE SEQUENCE [LARGE SCALE GENOMIC DNA]</scope>
</reference>
<sequence>MTEPVSVEEFIQDTLKDIHSPSESEFSTKISSIRQTIHSLDEGLETDRSILSKSRKFVKSVVSSGLGYAASTLALCDHLENLGQFALEPVDTNGSDLTAGFCQFSVIHRDLGIMFKHLMQNLNSILVFPMETFLQGDLKSDLKKPFDKALKEYEYKYEKLKKEKLQAMKESGVYTPETFTVEMAENLEKERRRLQLEVCEYFIKVNEVKSKKGADFLQHFIDFYHTHLHYLKECVEVMEHFGKKMPDLANRISSLQKQHDTQKRHLVDTRECVRKLLEKESVQAAPSCGYPSTQTVPVNLSYGTQKSGFLLKKSDGKVKRIWQRRRVCVSDHELCLYHADESKPPVRLMLLTCQLKLPGEHPSPNVSAPVDQSGDTPDTASSVARRSFFLVSNNRTYHFQAEDDKDFAEWTSVLSNAMQAVFNEAMNSGGQGHASNGLDMYTSSHHSRGSSITGSEVDLLVSHAVAPSSLSRSSTGGSGDAANVLTGAQLHQAIQRIMRTKVPGNHICADCGRPDPEWVSVNLGVLICLECCGTHRELGVQCSRTQSLLMDDLSTSQLLLPRFIGNRLFNDVYESSLSETTKPTASSDSARSVFCDGVFNLLLLIIFISSDRRNFIRCKYQEKKFITSTMGCLNTIGRRRRTSMDTTITADTSLSSSDVDRFLKRDLLRAIRTGDLSTLIQVHAEGLDLTAPIDVVDDSGTSVVGNTALHFTIENAAVDGILGSSPYLYLSILEFIIQNSSAQNLQRENAMGETPLHYAAKFASADAIRLLLCIGGTPTAMISATNMLDQTPLDVVRVKLKTETNQKKVGQLRQCERLLLLAQDCSSEALKSGGLSFASTTADAEMAAQKRLVDAIDDLETVQWGVDVTAATIATSLMKRSNSVQEDSLSRAIGETIAGAIGVSGPIANGPQGSTAASPKRTPLSFNLRSNSTNSAACHSPKYGGALATIPRKKGPAPKPPSDVSWFSISTDASTSEHTPASLSRRLSGGCASLFTRSSRTYASTLAAPIPDPIGDHIDVLLDVLEEHPTCDSFSNEADNKEVEPSRQSPGQASLQRAIALYDCDAENSDELTFKKGEVIIVVRDVEQYWWEGYIENEPSRRGLFPLTYVKLQPPSTDTN</sequence>
<dbReference type="PROSITE" id="PS50088">
    <property type="entry name" value="ANK_REPEAT"/>
    <property type="match status" value="1"/>
</dbReference>
<evidence type="ECO:0000259" key="8">
    <source>
        <dbReference type="PROSITE" id="PS50002"/>
    </source>
</evidence>
<dbReference type="PRINTS" id="PR00405">
    <property type="entry name" value="REVINTRACTNG"/>
</dbReference>
<dbReference type="PANTHER" id="PTHR45854">
    <property type="entry name" value="ASAP FAMILY MEMBER"/>
    <property type="match status" value="1"/>
</dbReference>
<dbReference type="Pfam" id="PF00169">
    <property type="entry name" value="PH"/>
    <property type="match status" value="1"/>
</dbReference>
<evidence type="ECO:0000313" key="12">
    <source>
        <dbReference type="Proteomes" id="UP000267029"/>
    </source>
</evidence>
<dbReference type="Gene3D" id="1.10.220.150">
    <property type="entry name" value="Arf GTPase activating protein"/>
    <property type="match status" value="1"/>
</dbReference>
<feature type="domain" description="Arf-GAP" evidence="10">
    <location>
        <begin position="491"/>
        <end position="626"/>
    </location>
</feature>
<dbReference type="SMART" id="SM00105">
    <property type="entry name" value="ArfGap"/>
    <property type="match status" value="1"/>
</dbReference>
<dbReference type="SUPFAM" id="SSF57863">
    <property type="entry name" value="ArfGap/RecO-like zinc finger"/>
    <property type="match status" value="1"/>
</dbReference>
<feature type="domain" description="SH3" evidence="8">
    <location>
        <begin position="1053"/>
        <end position="1115"/>
    </location>
</feature>
<dbReference type="Gene3D" id="2.30.30.40">
    <property type="entry name" value="SH3 Domains"/>
    <property type="match status" value="1"/>
</dbReference>
<proteinExistence type="predicted"/>
<dbReference type="InterPro" id="IPR036770">
    <property type="entry name" value="Ankyrin_rpt-contain_sf"/>
</dbReference>
<feature type="repeat" description="ANK" evidence="4">
    <location>
        <begin position="751"/>
        <end position="783"/>
    </location>
</feature>
<evidence type="ECO:0000256" key="1">
    <source>
        <dbReference type="ARBA" id="ARBA00022443"/>
    </source>
</evidence>
<feature type="domain" description="PH" evidence="9">
    <location>
        <begin position="303"/>
        <end position="419"/>
    </location>
</feature>
<dbReference type="SUPFAM" id="SSF103657">
    <property type="entry name" value="BAR/IMD domain-like"/>
    <property type="match status" value="1"/>
</dbReference>
<dbReference type="GO" id="GO:0005096">
    <property type="term" value="F:GTPase activator activity"/>
    <property type="evidence" value="ECO:0007669"/>
    <property type="project" value="InterPro"/>
</dbReference>
<evidence type="ECO:0000256" key="5">
    <source>
        <dbReference type="PROSITE-ProRule" id="PRU00192"/>
    </source>
</evidence>
<keyword evidence="3" id="KW-0862">Zinc</keyword>
<evidence type="ECO:0000256" key="6">
    <source>
        <dbReference type="PROSITE-ProRule" id="PRU00288"/>
    </source>
</evidence>
<dbReference type="Proteomes" id="UP000267029">
    <property type="component" value="Unassembled WGS sequence"/>
</dbReference>
<protein>
    <submittedName>
        <fullName evidence="11">Uncharacterized protein</fullName>
    </submittedName>
</protein>
<name>A0A0R3U7B8_MESCO</name>
<dbReference type="PROSITE" id="PS50115">
    <property type="entry name" value="ARFGAP"/>
    <property type="match status" value="1"/>
</dbReference>
<dbReference type="InterPro" id="IPR036028">
    <property type="entry name" value="SH3-like_dom_sf"/>
</dbReference>
<dbReference type="SUPFAM" id="SSF48403">
    <property type="entry name" value="Ankyrin repeat"/>
    <property type="match status" value="1"/>
</dbReference>
<dbReference type="PANTHER" id="PTHR45854:SF3">
    <property type="entry name" value="ARFGAP WITH SH3 DOMAIN, ANK REPEAT AND PH DOMAIN-CONTAINING PROTEIN"/>
    <property type="match status" value="1"/>
</dbReference>
<accession>A0A0R3U7B8</accession>
<evidence type="ECO:0000259" key="10">
    <source>
        <dbReference type="PROSITE" id="PS50115"/>
    </source>
</evidence>
<dbReference type="GO" id="GO:0005737">
    <property type="term" value="C:cytoplasm"/>
    <property type="evidence" value="ECO:0007669"/>
    <property type="project" value="InterPro"/>
</dbReference>
<evidence type="ECO:0000256" key="2">
    <source>
        <dbReference type="ARBA" id="ARBA00022723"/>
    </source>
</evidence>
<dbReference type="InterPro" id="IPR027267">
    <property type="entry name" value="AH/BAR_dom_sf"/>
</dbReference>
<dbReference type="InterPro" id="IPR043593">
    <property type="entry name" value="ASAP"/>
</dbReference>
<dbReference type="PRINTS" id="PR00452">
    <property type="entry name" value="SH3DOMAIN"/>
</dbReference>
<keyword evidence="4" id="KW-0040">ANK repeat</keyword>
<dbReference type="EMBL" id="UXSR01000484">
    <property type="protein sequence ID" value="VDD76714.1"/>
    <property type="molecule type" value="Genomic_DNA"/>
</dbReference>
<dbReference type="SMART" id="SM00248">
    <property type="entry name" value="ANK"/>
    <property type="match status" value="2"/>
</dbReference>
<dbReference type="InterPro" id="IPR001452">
    <property type="entry name" value="SH3_domain"/>
</dbReference>
<dbReference type="Gene3D" id="2.30.29.30">
    <property type="entry name" value="Pleckstrin-homology domain (PH domain)/Phosphotyrosine-binding domain (PTB)"/>
    <property type="match status" value="1"/>
</dbReference>
<evidence type="ECO:0000313" key="11">
    <source>
        <dbReference type="EMBL" id="VDD76714.1"/>
    </source>
</evidence>
<dbReference type="Pfam" id="PF00023">
    <property type="entry name" value="Ank"/>
    <property type="match status" value="1"/>
</dbReference>
<dbReference type="InterPro" id="IPR001849">
    <property type="entry name" value="PH_domain"/>
</dbReference>
<dbReference type="Gene3D" id="1.25.40.20">
    <property type="entry name" value="Ankyrin repeat-containing domain"/>
    <property type="match status" value="1"/>
</dbReference>
<gene>
    <name evidence="11" type="ORF">MCOS_LOCUS2717</name>
</gene>
<dbReference type="PROSITE" id="PS50297">
    <property type="entry name" value="ANK_REP_REGION"/>
    <property type="match status" value="1"/>
</dbReference>
<keyword evidence="2" id="KW-0479">Metal-binding</keyword>
<dbReference type="Pfam" id="PF01412">
    <property type="entry name" value="ArfGap"/>
    <property type="match status" value="1"/>
</dbReference>
<feature type="region of interest" description="Disordered" evidence="7">
    <location>
        <begin position="947"/>
        <end position="968"/>
    </location>
</feature>
<dbReference type="PROSITE" id="PS50002">
    <property type="entry name" value="SH3"/>
    <property type="match status" value="1"/>
</dbReference>
<dbReference type="InterPro" id="IPR038508">
    <property type="entry name" value="ArfGAP_dom_sf"/>
</dbReference>
<dbReference type="InterPro" id="IPR011993">
    <property type="entry name" value="PH-like_dom_sf"/>
</dbReference>
<dbReference type="InterPro" id="IPR037278">
    <property type="entry name" value="ARFGAP/RecO"/>
</dbReference>
<dbReference type="SMART" id="SM00233">
    <property type="entry name" value="PH"/>
    <property type="match status" value="1"/>
</dbReference>
<dbReference type="STRING" id="53468.A0A0R3U7B8"/>
<dbReference type="Pfam" id="PF16746">
    <property type="entry name" value="BAR_3"/>
    <property type="match status" value="1"/>
</dbReference>
<dbReference type="GO" id="GO:0008270">
    <property type="term" value="F:zinc ion binding"/>
    <property type="evidence" value="ECO:0007669"/>
    <property type="project" value="UniProtKB-KW"/>
</dbReference>
<dbReference type="InterPro" id="IPR002110">
    <property type="entry name" value="Ankyrin_rpt"/>
</dbReference>
<dbReference type="SUPFAM" id="SSF50044">
    <property type="entry name" value="SH3-domain"/>
    <property type="match status" value="1"/>
</dbReference>
<evidence type="ECO:0000256" key="4">
    <source>
        <dbReference type="PROSITE-ProRule" id="PRU00023"/>
    </source>
</evidence>
<dbReference type="InterPro" id="IPR001164">
    <property type="entry name" value="ArfGAP_dom"/>
</dbReference>
<dbReference type="Gene3D" id="1.25.40.950">
    <property type="match status" value="1"/>
</dbReference>
<organism evidence="11 12">
    <name type="scientific">Mesocestoides corti</name>
    <name type="common">Flatworm</name>
    <dbReference type="NCBI Taxonomy" id="53468"/>
    <lineage>
        <taxon>Eukaryota</taxon>
        <taxon>Metazoa</taxon>
        <taxon>Spiralia</taxon>
        <taxon>Lophotrochozoa</taxon>
        <taxon>Platyhelminthes</taxon>
        <taxon>Cestoda</taxon>
        <taxon>Eucestoda</taxon>
        <taxon>Cyclophyllidea</taxon>
        <taxon>Mesocestoididae</taxon>
        <taxon>Mesocestoides</taxon>
    </lineage>
</organism>
<dbReference type="OrthoDB" id="435430at2759"/>
<dbReference type="AlphaFoldDB" id="A0A0R3U7B8"/>
<evidence type="ECO:0000256" key="7">
    <source>
        <dbReference type="SAM" id="MobiDB-lite"/>
    </source>
</evidence>